<protein>
    <submittedName>
        <fullName evidence="2">Uncharacterized protein</fullName>
    </submittedName>
</protein>
<accession>A0A285URJ4</accession>
<name>A0A285URJ4_9BACL</name>
<sequence>MNQYQREELNLISQSLLSILLISIFAYCISFISNTFPWQSLLGFGIGLSIIVICWIGRRSYVFISFLLLYTVVYSIAYNFSAFFSVH</sequence>
<keyword evidence="3" id="KW-1185">Reference proteome</keyword>
<proteinExistence type="predicted"/>
<dbReference type="AlphaFoldDB" id="A0A285URJ4"/>
<feature type="transmembrane region" description="Helical" evidence="1">
    <location>
        <begin position="38"/>
        <end position="56"/>
    </location>
</feature>
<feature type="transmembrane region" description="Helical" evidence="1">
    <location>
        <begin position="12"/>
        <end position="32"/>
    </location>
</feature>
<gene>
    <name evidence="2" type="ORF">SAMN05877842_12030</name>
</gene>
<evidence type="ECO:0000313" key="2">
    <source>
        <dbReference type="EMBL" id="SOC44452.1"/>
    </source>
</evidence>
<dbReference type="RefSeq" id="WP_097151109.1">
    <property type="nucleotide sequence ID" value="NZ_OBQC01000020.1"/>
</dbReference>
<reference evidence="3" key="1">
    <citation type="submission" date="2017-08" db="EMBL/GenBank/DDBJ databases">
        <authorList>
            <person name="Varghese N."/>
            <person name="Submissions S."/>
        </authorList>
    </citation>
    <scope>NUCLEOTIDE SEQUENCE [LARGE SCALE GENOMIC DNA]</scope>
    <source>
        <strain evidence="3">JC23</strain>
    </source>
</reference>
<dbReference type="Proteomes" id="UP000219252">
    <property type="component" value="Unassembled WGS sequence"/>
</dbReference>
<dbReference type="EMBL" id="OBQC01000020">
    <property type="protein sequence ID" value="SOC44452.1"/>
    <property type="molecule type" value="Genomic_DNA"/>
</dbReference>
<organism evidence="2 3">
    <name type="scientific">Ureibacillus acetophenoni</name>
    <dbReference type="NCBI Taxonomy" id="614649"/>
    <lineage>
        <taxon>Bacteria</taxon>
        <taxon>Bacillati</taxon>
        <taxon>Bacillota</taxon>
        <taxon>Bacilli</taxon>
        <taxon>Bacillales</taxon>
        <taxon>Caryophanaceae</taxon>
        <taxon>Ureibacillus</taxon>
    </lineage>
</organism>
<keyword evidence="1" id="KW-0812">Transmembrane</keyword>
<keyword evidence="1" id="KW-1133">Transmembrane helix</keyword>
<feature type="transmembrane region" description="Helical" evidence="1">
    <location>
        <begin position="63"/>
        <end position="84"/>
    </location>
</feature>
<keyword evidence="1" id="KW-0472">Membrane</keyword>
<evidence type="ECO:0000256" key="1">
    <source>
        <dbReference type="SAM" id="Phobius"/>
    </source>
</evidence>
<evidence type="ECO:0000313" key="3">
    <source>
        <dbReference type="Proteomes" id="UP000219252"/>
    </source>
</evidence>